<evidence type="ECO:0000256" key="9">
    <source>
        <dbReference type="ARBA" id="ARBA00023204"/>
    </source>
</evidence>
<keyword evidence="12" id="KW-0238">DNA-binding</keyword>
<dbReference type="PIRSF" id="PIRSF000409">
    <property type="entry name" value="Ada"/>
    <property type="match status" value="1"/>
</dbReference>
<dbReference type="Gene3D" id="1.10.10.10">
    <property type="entry name" value="Winged helix-like DNA-binding domain superfamily/Winged helix DNA-binding domain"/>
    <property type="match status" value="1"/>
</dbReference>
<gene>
    <name evidence="12" type="primary">ada</name>
    <name evidence="12" type="ORF">NDI38_19950</name>
</gene>
<keyword evidence="7" id="KW-0010">Activator</keyword>
<dbReference type="InterPro" id="IPR016221">
    <property type="entry name" value="Bifunct_regulatory_prot_Ada"/>
</dbReference>
<dbReference type="SUPFAM" id="SSF57884">
    <property type="entry name" value="Ada DNA repair protein, N-terminal domain (N-Ada 10)"/>
    <property type="match status" value="1"/>
</dbReference>
<feature type="domain" description="HTH araC/xylS-type" evidence="11">
    <location>
        <begin position="91"/>
        <end position="187"/>
    </location>
</feature>
<evidence type="ECO:0000256" key="4">
    <source>
        <dbReference type="ARBA" id="ARBA00022679"/>
    </source>
</evidence>
<sequence length="355" mass="38772">MRPTIAEPFSTEALRWDAVLMRDQQAEGAFLYAVTTTGVYCRPACASRLPKREHVRFFQTCSEAEEAGFRPCKRCQPNATSPHEAQVKLVTHLCNLIETSETSLSLSELAIVAGLSPYYLQRLFKAIVGVTPKAYAIAQRQQCLRDDLQKGRSVTQAIYDAGFSSSSQVYGGATSMLGMAPSQYKAGATDVAIRFAIERSSLGLVLIAATDRGICAINFGDTPEILTEQLQARFPKAQLQASDPAFSHWVAQVLALIETPDRGLDLPLDIQGTAFQQRVWQALQAIPPGTTMSYTEVAKQIEHPTAVRAVAAACAANTLAVVIPCHRVVRSNGALSGYRWGIERKRALLEREALE</sequence>
<dbReference type="Pfam" id="PF01035">
    <property type="entry name" value="DNA_binding_1"/>
    <property type="match status" value="1"/>
</dbReference>
<keyword evidence="5" id="KW-0227">DNA damage</keyword>
<dbReference type="NCBIfam" id="NF011964">
    <property type="entry name" value="PRK15435.1"/>
    <property type="match status" value="1"/>
</dbReference>
<dbReference type="PROSITE" id="PS00374">
    <property type="entry name" value="MGMT"/>
    <property type="match status" value="1"/>
</dbReference>
<organism evidence="12 13">
    <name type="scientific">Stenomitos frigidus AS-A4</name>
    <dbReference type="NCBI Taxonomy" id="2933935"/>
    <lineage>
        <taxon>Bacteria</taxon>
        <taxon>Bacillati</taxon>
        <taxon>Cyanobacteriota</taxon>
        <taxon>Cyanophyceae</taxon>
        <taxon>Leptolyngbyales</taxon>
        <taxon>Leptolyngbyaceae</taxon>
        <taxon>Stenomitos</taxon>
    </lineage>
</organism>
<dbReference type="Pfam" id="PF02870">
    <property type="entry name" value="Methyltransf_1N"/>
    <property type="match status" value="1"/>
</dbReference>
<dbReference type="Proteomes" id="UP001476950">
    <property type="component" value="Unassembled WGS sequence"/>
</dbReference>
<protein>
    <submittedName>
        <fullName evidence="12">Bifunctional DNA-binding transcriptional regulator/O6-methylguanine-DNA methyltransferase Ada</fullName>
        <ecNumber evidence="12">2.1.1.-</ecNumber>
    </submittedName>
</protein>
<evidence type="ECO:0000256" key="3">
    <source>
        <dbReference type="ARBA" id="ARBA00022603"/>
    </source>
</evidence>
<comment type="catalytic activity">
    <reaction evidence="10">
        <text>a 6-O-methyl-2'-deoxyguanosine in DNA + L-cysteinyl-[protein] = S-methyl-L-cysteinyl-[protein] + a 2'-deoxyguanosine in DNA</text>
        <dbReference type="Rhea" id="RHEA:24000"/>
        <dbReference type="Rhea" id="RHEA-COMP:10131"/>
        <dbReference type="Rhea" id="RHEA-COMP:10132"/>
        <dbReference type="Rhea" id="RHEA-COMP:11367"/>
        <dbReference type="Rhea" id="RHEA-COMP:11368"/>
        <dbReference type="ChEBI" id="CHEBI:29950"/>
        <dbReference type="ChEBI" id="CHEBI:82612"/>
        <dbReference type="ChEBI" id="CHEBI:85445"/>
        <dbReference type="ChEBI" id="CHEBI:85448"/>
        <dbReference type="EC" id="2.1.1.63"/>
    </reaction>
</comment>
<dbReference type="InterPro" id="IPR036631">
    <property type="entry name" value="MGMT_N_sf"/>
</dbReference>
<dbReference type="InterPro" id="IPR001497">
    <property type="entry name" value="MethylDNA_cys_MeTrfase_AS"/>
</dbReference>
<dbReference type="GO" id="GO:0003677">
    <property type="term" value="F:DNA binding"/>
    <property type="evidence" value="ECO:0007669"/>
    <property type="project" value="UniProtKB-KW"/>
</dbReference>
<dbReference type="SMART" id="SM00342">
    <property type="entry name" value="HTH_ARAC"/>
    <property type="match status" value="1"/>
</dbReference>
<name>A0ABV0KNF8_9CYAN</name>
<comment type="caution">
    <text evidence="12">The sequence shown here is derived from an EMBL/GenBank/DDBJ whole genome shotgun (WGS) entry which is preliminary data.</text>
</comment>
<dbReference type="CDD" id="cd06445">
    <property type="entry name" value="ATase"/>
    <property type="match status" value="1"/>
</dbReference>
<dbReference type="PANTHER" id="PTHR10815">
    <property type="entry name" value="METHYLATED-DNA--PROTEIN-CYSTEINE METHYLTRANSFERASE"/>
    <property type="match status" value="1"/>
</dbReference>
<dbReference type="InterPro" id="IPR035451">
    <property type="entry name" value="Ada-like_dom_sf"/>
</dbReference>
<keyword evidence="3 12" id="KW-0489">Methyltransferase</keyword>
<dbReference type="Gene3D" id="3.30.160.70">
    <property type="entry name" value="Methylated DNA-protein cysteine methyltransferase domain"/>
    <property type="match status" value="1"/>
</dbReference>
<evidence type="ECO:0000313" key="13">
    <source>
        <dbReference type="Proteomes" id="UP001476950"/>
    </source>
</evidence>
<dbReference type="InterPro" id="IPR004026">
    <property type="entry name" value="Ada_DNA_repair_Zn-bd"/>
</dbReference>
<reference evidence="12 13" key="1">
    <citation type="submission" date="2022-04" db="EMBL/GenBank/DDBJ databases">
        <title>Positive selection, recombination, and allopatry shape intraspecific diversity of widespread and dominant cyanobacteria.</title>
        <authorList>
            <person name="Wei J."/>
            <person name="Shu W."/>
            <person name="Hu C."/>
        </authorList>
    </citation>
    <scope>NUCLEOTIDE SEQUENCE [LARGE SCALE GENOMIC DNA]</scope>
    <source>
        <strain evidence="12 13">AS-A4</strain>
    </source>
</reference>
<accession>A0ABV0KNF8</accession>
<dbReference type="EMBL" id="JAMPLM010000021">
    <property type="protein sequence ID" value="MEP1060710.1"/>
    <property type="molecule type" value="Genomic_DNA"/>
</dbReference>
<evidence type="ECO:0000256" key="1">
    <source>
        <dbReference type="ARBA" id="ARBA00001286"/>
    </source>
</evidence>
<dbReference type="InterPro" id="IPR009057">
    <property type="entry name" value="Homeodomain-like_sf"/>
</dbReference>
<dbReference type="RefSeq" id="WP_190446870.1">
    <property type="nucleotide sequence ID" value="NZ_JAMPLM010000021.1"/>
</dbReference>
<dbReference type="NCBIfam" id="TIGR00589">
    <property type="entry name" value="ogt"/>
    <property type="match status" value="1"/>
</dbReference>
<keyword evidence="8" id="KW-0804">Transcription</keyword>
<comment type="catalytic activity">
    <reaction evidence="1">
        <text>a 4-O-methyl-thymidine in DNA + L-cysteinyl-[protein] = a thymidine in DNA + S-methyl-L-cysteinyl-[protein]</text>
        <dbReference type="Rhea" id="RHEA:53428"/>
        <dbReference type="Rhea" id="RHEA-COMP:10131"/>
        <dbReference type="Rhea" id="RHEA-COMP:10132"/>
        <dbReference type="Rhea" id="RHEA-COMP:13555"/>
        <dbReference type="Rhea" id="RHEA-COMP:13556"/>
        <dbReference type="ChEBI" id="CHEBI:29950"/>
        <dbReference type="ChEBI" id="CHEBI:82612"/>
        <dbReference type="ChEBI" id="CHEBI:137386"/>
        <dbReference type="ChEBI" id="CHEBI:137387"/>
        <dbReference type="EC" id="2.1.1.63"/>
    </reaction>
</comment>
<dbReference type="GO" id="GO:0008168">
    <property type="term" value="F:methyltransferase activity"/>
    <property type="evidence" value="ECO:0007669"/>
    <property type="project" value="UniProtKB-KW"/>
</dbReference>
<dbReference type="InterPro" id="IPR014048">
    <property type="entry name" value="MethylDNA_cys_MeTrfase_DNA-bd"/>
</dbReference>
<evidence type="ECO:0000256" key="10">
    <source>
        <dbReference type="ARBA" id="ARBA00049348"/>
    </source>
</evidence>
<evidence type="ECO:0000259" key="11">
    <source>
        <dbReference type="PROSITE" id="PS01124"/>
    </source>
</evidence>
<dbReference type="PROSITE" id="PS01124">
    <property type="entry name" value="HTH_ARAC_FAMILY_2"/>
    <property type="match status" value="1"/>
</dbReference>
<dbReference type="InterPro" id="IPR008332">
    <property type="entry name" value="MethylG_MeTrfase_N"/>
</dbReference>
<evidence type="ECO:0000256" key="2">
    <source>
        <dbReference type="ARBA" id="ARBA00001947"/>
    </source>
</evidence>
<keyword evidence="13" id="KW-1185">Reference proteome</keyword>
<dbReference type="SUPFAM" id="SSF46767">
    <property type="entry name" value="Methylated DNA-protein cysteine methyltransferase, C-terminal domain"/>
    <property type="match status" value="1"/>
</dbReference>
<evidence type="ECO:0000313" key="12">
    <source>
        <dbReference type="EMBL" id="MEP1060710.1"/>
    </source>
</evidence>
<dbReference type="GO" id="GO:0032259">
    <property type="term" value="P:methylation"/>
    <property type="evidence" value="ECO:0007669"/>
    <property type="project" value="UniProtKB-KW"/>
</dbReference>
<dbReference type="SUPFAM" id="SSF46689">
    <property type="entry name" value="Homeodomain-like"/>
    <property type="match status" value="1"/>
</dbReference>
<dbReference type="InterPro" id="IPR036217">
    <property type="entry name" value="MethylDNA_cys_MeTrfase_DNAb"/>
</dbReference>
<keyword evidence="9" id="KW-0234">DNA repair</keyword>
<dbReference type="SUPFAM" id="SSF53155">
    <property type="entry name" value="Methylated DNA-protein cysteine methyltransferase domain"/>
    <property type="match status" value="1"/>
</dbReference>
<evidence type="ECO:0000256" key="6">
    <source>
        <dbReference type="ARBA" id="ARBA00023015"/>
    </source>
</evidence>
<dbReference type="Gene3D" id="3.40.10.10">
    <property type="entry name" value="DNA Methylphosphotriester Repair Domain"/>
    <property type="match status" value="1"/>
</dbReference>
<dbReference type="Pfam" id="PF02805">
    <property type="entry name" value="Ada_Zn_binding"/>
    <property type="match status" value="1"/>
</dbReference>
<dbReference type="EC" id="2.1.1.-" evidence="12"/>
<dbReference type="Gene3D" id="1.10.10.60">
    <property type="entry name" value="Homeodomain-like"/>
    <property type="match status" value="1"/>
</dbReference>
<dbReference type="InterPro" id="IPR036388">
    <property type="entry name" value="WH-like_DNA-bd_sf"/>
</dbReference>
<dbReference type="Pfam" id="PF12833">
    <property type="entry name" value="HTH_18"/>
    <property type="match status" value="1"/>
</dbReference>
<comment type="cofactor">
    <cofactor evidence="2">
        <name>Zn(2+)</name>
        <dbReference type="ChEBI" id="CHEBI:29105"/>
    </cofactor>
</comment>
<evidence type="ECO:0000256" key="7">
    <source>
        <dbReference type="ARBA" id="ARBA00023159"/>
    </source>
</evidence>
<dbReference type="PANTHER" id="PTHR10815:SF14">
    <property type="entry name" value="BIFUNCTIONAL TRANSCRIPTIONAL ACTIVATOR_DNA REPAIR ENZYME ADA"/>
    <property type="match status" value="1"/>
</dbReference>
<dbReference type="InterPro" id="IPR018060">
    <property type="entry name" value="HTH_AraC"/>
</dbReference>
<keyword evidence="6" id="KW-0805">Transcription regulation</keyword>
<evidence type="ECO:0000256" key="5">
    <source>
        <dbReference type="ARBA" id="ARBA00022763"/>
    </source>
</evidence>
<proteinExistence type="predicted"/>
<evidence type="ECO:0000256" key="8">
    <source>
        <dbReference type="ARBA" id="ARBA00023163"/>
    </source>
</evidence>
<keyword evidence="4 12" id="KW-0808">Transferase</keyword>